<evidence type="ECO:0000259" key="5">
    <source>
        <dbReference type="Pfam" id="PF04266"/>
    </source>
</evidence>
<evidence type="ECO:0000256" key="4">
    <source>
        <dbReference type="SAM" id="MobiDB-lite"/>
    </source>
</evidence>
<dbReference type="InterPro" id="IPR025048">
    <property type="entry name" value="DUF3987"/>
</dbReference>
<dbReference type="InterPro" id="IPR015947">
    <property type="entry name" value="PUA-like_sf"/>
</dbReference>
<reference evidence="7 8" key="2">
    <citation type="submission" date="2024-05" db="EMBL/GenBank/DDBJ databases">
        <authorList>
            <person name="Chen Y."/>
            <person name="Shah S."/>
            <person name="Dougan E. K."/>
            <person name="Thang M."/>
            <person name="Chan C."/>
        </authorList>
    </citation>
    <scope>NUCLEOTIDE SEQUENCE [LARGE SCALE GENOMIC DNA]</scope>
</reference>
<keyword evidence="8" id="KW-1185">Reference proteome</keyword>
<feature type="domain" description="ASCH" evidence="5">
    <location>
        <begin position="1303"/>
        <end position="1350"/>
    </location>
</feature>
<gene>
    <name evidence="6" type="ORF">C1SCF055_LOCUS2959</name>
</gene>
<dbReference type="InterPro" id="IPR002110">
    <property type="entry name" value="Ankyrin_rpt"/>
</dbReference>
<dbReference type="Gene3D" id="1.25.40.20">
    <property type="entry name" value="Ankyrin repeat-containing domain"/>
    <property type="match status" value="1"/>
</dbReference>
<dbReference type="EMBL" id="CAMXCT010000143">
    <property type="protein sequence ID" value="CAI3974567.1"/>
    <property type="molecule type" value="Genomic_DNA"/>
</dbReference>
<evidence type="ECO:0000313" key="6">
    <source>
        <dbReference type="EMBL" id="CAI3974567.1"/>
    </source>
</evidence>
<sequence length="3285" mass="361566">MARFFKLSTFAEAMCMCMQADTSHFCTACQVEDEILVLSNLFVWSGRTANLAPNLQQVPRQRLLVQRRKHAEQDSDDFQSVASYFSVEDSEEIASDDFQSVASYFSLEDSKDIARFDFLQLRDLQCGQPHPAFAGHRFCRLHHSAINQSFRRSSFLPPKAKVLEPDVRIHAPVPSGWRAFNVQGDGRCGYRALAKFLGISWTDVMQRLLPLMLAAQHTFQPHELMAFVMAMDPANPCSRAAWLSHRHILLLSQLRDWFPDGIAVRKLHAGLDFIHFQPDGDVQLASHISSASVCVLGLLSIRAPHFVLLHSTPFEKSRAGLLGRSSALPAARAMQPSSLDFAGGSFACMVPTNFEDRPLRFASAERSWSLALPEQQLVTFTLRSLLSGAHLCTVTLPVSDLWNRSLHMVLIKVIANVLQASPFHLRLFASSDVVCPTPTGPQLAPLVSVKLLRIPTRKDLADELLRAIDLNDVACAQELLFDGQCPNHPAEGTLHPLYAALNKKNVDMVRALLLARADVACRYDFGGTPLHLACRQSMPAAVDLLINANAPVDATDVEQDSALHVAAVYGDAACVRLLLAASAPGASRNLRLETPLTVAVDTGAPVAVVATLMQAAWPDSWQVLFQMDLFHICRALGLCRFPLFATCGALSSQRDCYPLLSGGVILRESAESSNILEALEPEILVQILHYALSPQTFCYTMRVSNEFCELVQSPHTWPGNLRLAPCTCQRLCANLCLRAVVQAVPHSCPYSPVAHLTFALAPRPRNPLWSWHHYHAEPHGANFWFTSSASPSPPVFALNLSFARCAGLAECPDLELLLGVFASGFSSLQGLLHLSTFPPDARNVAAAKLNINSGQCCSLASFLTHDSFQANSCDLSLAGIAPQELTFACRQQDQICCLFGNDGSVLLQWRCVGLPKNTPLNCFVALHSPSAPLSNLAPAPSNGFRRPVRVTQARLHQGVGLARVLPCLDLCGGFWDRLPQTCQHTVLACLCALNDLVTFLQTHRAACAFLIDASQHNALVASVSPCCCTRLCLNKCIEALLSQGFPIHKKFLLGCFNPRSFPPLHRTWQTFHSVDFRHVVRMASRISPSVSTAVIELSPVLLGQSQLYLTIGMSTGPHPAAVAWPHLFSLQAPFSQRGLQLEIRDGRCNGARWCTEVERMQMHALRPIDFSRCQTFTFVCSPASVALFDSRGDLVSLCPQPWPATESNELKGFIGLRGAAPLPRPDRDTTIIQPVLTQARREALQLQPLLRIVGPHVLHIGPLTLTGGGKASGSKAGSRRPTDPRSTKAHRQDVAMPKRALIIKRKWAELILSGEKTWEVRGEPTTKRGRIAIAQAGSKQLVGEVTLAECFLIGEQPSPGVWVSTGPPSQYIWAPDNANKHCITDQSSVNYKKAYAWVMEHARKYPAPRPYTHKPGCMKWVKLDGGSVAQFSAGATSAAGNPLWCDVVDSDSTGSVSVTSAAASAPVVFCDDHFHFESSPSRLLSPNRTPASTLLGASYPGSPRLRAPHSPTVTVGEVPAISLSAALLRDDASDSSSDAWADAFLAFLSSNCRASSFFQALQNACGLRSACLAKTCAQLALTSSAWHCFFSHPKRFSSELPFSFIQDVHSHLSCAPLLLWILPAGDLLLLSDGFCEPYEGSVVDFPTIVFNSTNAWFFPVVMTLRPIVVPALSSCPAVGYLHLLVFGLAPTLLPPTENLFHCFKTTRLECVGHLETLRDTVALSICPCILEMGQHLCGRGLSQLALVLAPAEPVDLLILDSNSCLFHVSSFHTFQRIEWGAALLRLKNPNCFLFVFIHSTKHFLQALLRVPGSTGHAEAWLGRAQPTAHAACVATVPLNLAEPTLTERLSREALTVFTPCELLTSSPDAASCTAGASGPAQMEDDSVNACIASPGNLLRGTPEDFNRAFADVYRKDPERAKLISRYILADLAPFPHEQLKNALPDVYSMTDNLAQKAGCPFEWAFLLFLPVLGTACSKARLFINEFFLVPPLLWLGLCLDSGANKSGIMTALADIVSGFEKELLQKALDEARKEAQLAEEEEDAHGAEPDEPSSKKRKTSLSKALAAIHNNKPALFSDEGSLPAIGMQMAHNGHRAIGLYDEGRFLLRALANGEGSGFNASTMSKLFNGSIWKRTVVKDNNRFSMHQTCLCLAMTFHVEEWHDFLAKDGALGMQSRFLMFHSSPRLEKADAVLEPAVYSTGAARSRGAPVLPASLLTQFVSVLTRIENVHTANAPDFDASREFIPYFFAPDALDYFREHYDAQVLTQEQSYLQDPKLFSHAGKLKSLPWRLALLLHSWARACSAADQSGTAWSRELSREVVEPAKAIFDYLSLQSQLLAPGSNLVSTLDTHDLRELAAQRYPYLITLIETDTLPTARAEAAPANSLPDASPSFTVWWEALSPDNKLYAFVAAHWVLTSASTIMVDQGTLLKKLHAKDTGVALPRDAAKPYCQNAFLLLKYCQLAALTRTSEKAAHRLRKRKPPQCPTSQVAFSNLLHLFQHKQANSLAEYAESCLTVTASISTLYAADLKVLLPPDFDVPRMEQCLQLLTQYATDARPFEHSAKILNVKSQRVAAKQVAPNNPPPPPPGTEMLAGATHSDACSSLMYPGSLSLLPAFVLAFHHADPACRASVAHALLQQQCFHLHLSERDCDFILGKLLRRAPHWLGAECHLPKHIPTRCVQPDVKHCLTCHAHLKCAAARAVPCALGLHCVEQVLLLSYSCCSCSRSYFGPWVEGKDATGARARMLVQDNPRYFCITQNIVFATAFLDQVTDILLHCGGSFRGIVNVLRPKLHMKIRTLEKHLRDSWLQYSVCKFLTNNRTSINCFVGKNGMEPWCRGLEDQVLHQFQRRWLLQHQCSKCERGILGVDGNAKVRTKLCANTDAGVWDCRPLNAHCLTGCQSAPIPGRKYCAVHLRDADPIFGCDLILQMILSFLATTATLLSRTEAGRHKSPDIVALFPLCRRTRKALSFAVSHAKLQYPVSLLSVKRIPRSRRYAFQTKTGQAFSLSSALVPTHYQQQYGQSLLEPVSRECQSKPRVGHQVQFSASEKNDACRRQWEKSRAARRSGGVLAAVKECQIISAIKLVYTHESPTGVYFFLAELFEFLSAGRNVNLKTAKRKTRLRTLQQTMPLVFYDCACTLQRFMASKKRRRMSKVARTLSRLRLVIDKFHFRKGLSGCKPDGTRPFPKTWPQTHASSFPNINDSAAEQSFAFVRKIAVAARRMTPVRGLLFLASLLHARNVQLELMGIKKAELAAAKKRKFMARRNFQDAVETLPFRRPASQQL</sequence>
<dbReference type="SUPFAM" id="SSF88697">
    <property type="entry name" value="PUA domain-like"/>
    <property type="match status" value="1"/>
</dbReference>
<dbReference type="InterPro" id="IPR036770">
    <property type="entry name" value="Ankyrin_rpt-contain_sf"/>
</dbReference>
<evidence type="ECO:0000313" key="7">
    <source>
        <dbReference type="EMBL" id="CAL4761879.1"/>
    </source>
</evidence>
<evidence type="ECO:0000313" key="8">
    <source>
        <dbReference type="Proteomes" id="UP001152797"/>
    </source>
</evidence>
<name>A0A9P1BJK2_9DINO</name>
<dbReference type="EMBL" id="CAMXCT030000143">
    <property type="protein sequence ID" value="CAL4761879.1"/>
    <property type="molecule type" value="Genomic_DNA"/>
</dbReference>
<evidence type="ECO:0000256" key="3">
    <source>
        <dbReference type="PROSITE-ProRule" id="PRU00023"/>
    </source>
</evidence>
<dbReference type="PROSITE" id="PS50297">
    <property type="entry name" value="ANK_REP_REGION"/>
    <property type="match status" value="1"/>
</dbReference>
<dbReference type="Pfam" id="PF12796">
    <property type="entry name" value="Ank_2"/>
    <property type="match status" value="1"/>
</dbReference>
<feature type="compositionally biased region" description="Basic and acidic residues" evidence="4">
    <location>
        <begin position="1280"/>
        <end position="1293"/>
    </location>
</feature>
<dbReference type="SUPFAM" id="SSF48403">
    <property type="entry name" value="Ankyrin repeat"/>
    <property type="match status" value="1"/>
</dbReference>
<evidence type="ECO:0000256" key="2">
    <source>
        <dbReference type="ARBA" id="ARBA00023043"/>
    </source>
</evidence>
<proteinExistence type="predicted"/>
<dbReference type="Pfam" id="PF04266">
    <property type="entry name" value="ASCH"/>
    <property type="match status" value="1"/>
</dbReference>
<protein>
    <submittedName>
        <fullName evidence="7">Ankyrin repeat-containing protein DDB_G0279043</fullName>
    </submittedName>
</protein>
<comment type="caution">
    <text evidence="6">The sequence shown here is derived from an EMBL/GenBank/DDBJ whole genome shotgun (WGS) entry which is preliminary data.</text>
</comment>
<dbReference type="EMBL" id="CAMXCT020000143">
    <property type="protein sequence ID" value="CAL1127942.1"/>
    <property type="molecule type" value="Genomic_DNA"/>
</dbReference>
<feature type="region of interest" description="Disordered" evidence="4">
    <location>
        <begin position="2032"/>
        <end position="2059"/>
    </location>
</feature>
<feature type="repeat" description="ANK" evidence="3">
    <location>
        <begin position="525"/>
        <end position="557"/>
    </location>
</feature>
<dbReference type="PANTHER" id="PTHR24173:SF61">
    <property type="entry name" value="ANKYRIN 2"/>
    <property type="match status" value="1"/>
</dbReference>
<accession>A0A9P1BJK2</accession>
<dbReference type="Pfam" id="PF13148">
    <property type="entry name" value="DUF3987"/>
    <property type="match status" value="1"/>
</dbReference>
<dbReference type="PROSITE" id="PS50088">
    <property type="entry name" value="ANK_REPEAT"/>
    <property type="match status" value="1"/>
</dbReference>
<dbReference type="Proteomes" id="UP001152797">
    <property type="component" value="Unassembled WGS sequence"/>
</dbReference>
<dbReference type="SMART" id="SM00248">
    <property type="entry name" value="ANK"/>
    <property type="match status" value="4"/>
</dbReference>
<dbReference type="Gene3D" id="2.30.130.30">
    <property type="entry name" value="Hypothetical protein"/>
    <property type="match status" value="1"/>
</dbReference>
<keyword evidence="2 3" id="KW-0040">ANK repeat</keyword>
<feature type="compositionally biased region" description="Basic and acidic residues" evidence="4">
    <location>
        <begin position="2044"/>
        <end position="2054"/>
    </location>
</feature>
<dbReference type="PANTHER" id="PTHR24173">
    <property type="entry name" value="ANKYRIN REPEAT CONTAINING"/>
    <property type="match status" value="1"/>
</dbReference>
<evidence type="ECO:0000256" key="1">
    <source>
        <dbReference type="ARBA" id="ARBA00022737"/>
    </source>
</evidence>
<reference evidence="6" key="1">
    <citation type="submission" date="2022-10" db="EMBL/GenBank/DDBJ databases">
        <authorList>
            <person name="Chen Y."/>
            <person name="Dougan E. K."/>
            <person name="Chan C."/>
            <person name="Rhodes N."/>
            <person name="Thang M."/>
        </authorList>
    </citation>
    <scope>NUCLEOTIDE SEQUENCE</scope>
</reference>
<feature type="region of interest" description="Disordered" evidence="4">
    <location>
        <begin position="1264"/>
        <end position="1294"/>
    </location>
</feature>
<organism evidence="6">
    <name type="scientific">Cladocopium goreaui</name>
    <dbReference type="NCBI Taxonomy" id="2562237"/>
    <lineage>
        <taxon>Eukaryota</taxon>
        <taxon>Sar</taxon>
        <taxon>Alveolata</taxon>
        <taxon>Dinophyceae</taxon>
        <taxon>Suessiales</taxon>
        <taxon>Symbiodiniaceae</taxon>
        <taxon>Cladocopium</taxon>
    </lineage>
</organism>
<keyword evidence="1" id="KW-0677">Repeat</keyword>
<dbReference type="InterPro" id="IPR007374">
    <property type="entry name" value="ASCH_domain"/>
</dbReference>